<name>A0A4W5K4Z7_9TELE</name>
<feature type="coiled-coil region" evidence="1">
    <location>
        <begin position="7"/>
        <end position="107"/>
    </location>
</feature>
<dbReference type="PANTHER" id="PTHR18916">
    <property type="entry name" value="DYNACTIN 1-RELATED MICROTUBULE-BINDING"/>
    <property type="match status" value="1"/>
</dbReference>
<dbReference type="GeneTree" id="ENSGT00940000155122"/>
<evidence type="ECO:0000313" key="2">
    <source>
        <dbReference type="Ensembl" id="ENSHHUP00000007066.1"/>
    </source>
</evidence>
<reference evidence="3" key="1">
    <citation type="submission" date="2018-06" db="EMBL/GenBank/DDBJ databases">
        <title>Genome assembly of Danube salmon.</title>
        <authorList>
            <person name="Macqueen D.J."/>
            <person name="Gundappa M.K."/>
        </authorList>
    </citation>
    <scope>NUCLEOTIDE SEQUENCE [LARGE SCALE GENOMIC DNA]</scope>
</reference>
<proteinExistence type="predicted"/>
<dbReference type="GO" id="GO:0035371">
    <property type="term" value="C:microtubule plus-end"/>
    <property type="evidence" value="ECO:0007669"/>
    <property type="project" value="TreeGrafter"/>
</dbReference>
<organism evidence="2 3">
    <name type="scientific">Hucho hucho</name>
    <name type="common">huchen</name>
    <dbReference type="NCBI Taxonomy" id="62062"/>
    <lineage>
        <taxon>Eukaryota</taxon>
        <taxon>Metazoa</taxon>
        <taxon>Chordata</taxon>
        <taxon>Craniata</taxon>
        <taxon>Vertebrata</taxon>
        <taxon>Euteleostomi</taxon>
        <taxon>Actinopterygii</taxon>
        <taxon>Neopterygii</taxon>
        <taxon>Teleostei</taxon>
        <taxon>Protacanthopterygii</taxon>
        <taxon>Salmoniformes</taxon>
        <taxon>Salmonidae</taxon>
        <taxon>Salmoninae</taxon>
        <taxon>Hucho</taxon>
    </lineage>
</organism>
<dbReference type="GO" id="GO:0031116">
    <property type="term" value="P:positive regulation of microtubule polymerization"/>
    <property type="evidence" value="ECO:0007669"/>
    <property type="project" value="TreeGrafter"/>
</dbReference>
<keyword evidence="1" id="KW-0175">Coiled coil</keyword>
<dbReference type="GO" id="GO:0005938">
    <property type="term" value="C:cell cortex"/>
    <property type="evidence" value="ECO:0007669"/>
    <property type="project" value="TreeGrafter"/>
</dbReference>
<dbReference type="PANTHER" id="PTHR18916:SF44">
    <property type="entry name" value="CAP-GLY DOMAIN-CONTAINING LINKER PROTEIN 1"/>
    <property type="match status" value="1"/>
</dbReference>
<evidence type="ECO:0008006" key="4">
    <source>
        <dbReference type="Google" id="ProtNLM"/>
    </source>
</evidence>
<evidence type="ECO:0000313" key="3">
    <source>
        <dbReference type="Proteomes" id="UP000314982"/>
    </source>
</evidence>
<dbReference type="Ensembl" id="ENSHHUT00000007279.1">
    <property type="protein sequence ID" value="ENSHHUP00000007066.1"/>
    <property type="gene ID" value="ENSHHUG00000004338.1"/>
</dbReference>
<dbReference type="GO" id="GO:0031122">
    <property type="term" value="P:cytoplasmic microtubule organization"/>
    <property type="evidence" value="ECO:0007669"/>
    <property type="project" value="TreeGrafter"/>
</dbReference>
<accession>A0A4W5K4Z7</accession>
<dbReference type="GO" id="GO:0005634">
    <property type="term" value="C:nucleus"/>
    <property type="evidence" value="ECO:0007669"/>
    <property type="project" value="TreeGrafter"/>
</dbReference>
<keyword evidence="3" id="KW-1185">Reference proteome</keyword>
<protein>
    <recommendedName>
        <fullName evidence="4">Myosin tail domain-containing protein</fullName>
    </recommendedName>
</protein>
<sequence length="139" mass="15649">MEMEAKLDQLRELVETADRDKVELLNQLEEEKRKVEDLQFTVEEACITKGDLEVATVSERSRIMELEREVVELQLRLRSSQQTEGAVSLSTEELSNLKAQAQSQEKKVGGLIVLVCPGFRLQPDSSLSVQAFVPALSYP</sequence>
<evidence type="ECO:0000256" key="1">
    <source>
        <dbReference type="SAM" id="Coils"/>
    </source>
</evidence>
<dbReference type="GO" id="GO:0051010">
    <property type="term" value="F:microtubule plus-end binding"/>
    <property type="evidence" value="ECO:0007669"/>
    <property type="project" value="TreeGrafter"/>
</dbReference>
<reference evidence="2" key="3">
    <citation type="submission" date="2025-09" db="UniProtKB">
        <authorList>
            <consortium name="Ensembl"/>
        </authorList>
    </citation>
    <scope>IDENTIFICATION</scope>
</reference>
<dbReference type="AlphaFoldDB" id="A0A4W5K4Z7"/>
<reference evidence="2" key="2">
    <citation type="submission" date="2025-08" db="UniProtKB">
        <authorList>
            <consortium name="Ensembl"/>
        </authorList>
    </citation>
    <scope>IDENTIFICATION</scope>
</reference>
<dbReference type="Proteomes" id="UP000314982">
    <property type="component" value="Unassembled WGS sequence"/>
</dbReference>